<dbReference type="GeneTree" id="ENSGT00940000162994"/>
<feature type="region of interest" description="Disordered" evidence="19">
    <location>
        <begin position="664"/>
        <end position="686"/>
    </location>
</feature>
<keyword evidence="15" id="KW-0472">Membrane</keyword>
<evidence type="ECO:0000256" key="3">
    <source>
        <dbReference type="ARBA" id="ARBA00022679"/>
    </source>
</evidence>
<keyword evidence="23" id="KW-1185">Reference proteome</keyword>
<dbReference type="InterPro" id="IPR036875">
    <property type="entry name" value="Znf_CCHC_sf"/>
</dbReference>
<dbReference type="GO" id="GO:0016032">
    <property type="term" value="P:viral process"/>
    <property type="evidence" value="ECO:0007669"/>
    <property type="project" value="InterPro"/>
</dbReference>
<feature type="region of interest" description="Disordered" evidence="19">
    <location>
        <begin position="620"/>
        <end position="649"/>
    </location>
</feature>
<evidence type="ECO:0000256" key="18">
    <source>
        <dbReference type="PROSITE-ProRule" id="PRU00506"/>
    </source>
</evidence>
<evidence type="ECO:0000256" key="12">
    <source>
        <dbReference type="ARBA" id="ARBA00022833"/>
    </source>
</evidence>
<keyword evidence="12" id="KW-0862">Zinc</keyword>
<dbReference type="Gene3D" id="4.10.60.10">
    <property type="entry name" value="Zinc finger, CCHC-type"/>
    <property type="match status" value="1"/>
</dbReference>
<dbReference type="InterPro" id="IPR036862">
    <property type="entry name" value="Integrase_C_dom_sf_retrovir"/>
</dbReference>
<keyword evidence="2" id="KW-1003">Cell membrane</keyword>
<evidence type="ECO:0000259" key="20">
    <source>
        <dbReference type="PROSITE" id="PS50158"/>
    </source>
</evidence>
<keyword evidence="8" id="KW-0677">Repeat</keyword>
<reference evidence="22" key="2">
    <citation type="submission" date="2025-05" db="UniProtKB">
        <authorList>
            <consortium name="Ensembl"/>
        </authorList>
    </citation>
    <scope>IDENTIFICATION</scope>
</reference>
<organism evidence="22 23">
    <name type="scientific">Papio anubis</name>
    <name type="common">Olive baboon</name>
    <dbReference type="NCBI Taxonomy" id="9555"/>
    <lineage>
        <taxon>Eukaryota</taxon>
        <taxon>Metazoa</taxon>
        <taxon>Chordata</taxon>
        <taxon>Craniata</taxon>
        <taxon>Vertebrata</taxon>
        <taxon>Euteleostomi</taxon>
        <taxon>Mammalia</taxon>
        <taxon>Eutheria</taxon>
        <taxon>Euarchontoglires</taxon>
        <taxon>Primates</taxon>
        <taxon>Haplorrhini</taxon>
        <taxon>Catarrhini</taxon>
        <taxon>Cercopithecidae</taxon>
        <taxon>Cercopithecinae</taxon>
        <taxon>Papio</taxon>
    </lineage>
</organism>
<dbReference type="Pfam" id="PF19317">
    <property type="entry name" value="Gag_p24_C"/>
    <property type="match status" value="1"/>
</dbReference>
<keyword evidence="13" id="KW-0229">DNA integration</keyword>
<dbReference type="Gene3D" id="1.10.1200.30">
    <property type="match status" value="1"/>
</dbReference>
<protein>
    <recommendedName>
        <fullName evidence="24">CCHC-type domain-containing protein</fullName>
    </recommendedName>
</protein>
<dbReference type="InterPro" id="IPR008916">
    <property type="entry name" value="Retrov_capsid_C"/>
</dbReference>
<keyword evidence="5" id="KW-0519">Myristate</keyword>
<dbReference type="Gene3D" id="2.30.30.10">
    <property type="entry name" value="Integrase, C-terminal domain superfamily, retroviral"/>
    <property type="match status" value="1"/>
</dbReference>
<dbReference type="InterPro" id="IPR050195">
    <property type="entry name" value="Primate_lentivir_Gag_pol-like"/>
</dbReference>
<name>A0A8I5N576_PAPAN</name>
<dbReference type="SUPFAM" id="SSF57756">
    <property type="entry name" value="Retrovirus zinc finger-like domains"/>
    <property type="match status" value="1"/>
</dbReference>
<keyword evidence="7" id="KW-0479">Metal-binding</keyword>
<evidence type="ECO:0000256" key="6">
    <source>
        <dbReference type="ARBA" id="ARBA00022722"/>
    </source>
</evidence>
<feature type="compositionally biased region" description="Basic and acidic residues" evidence="19">
    <location>
        <begin position="620"/>
        <end position="630"/>
    </location>
</feature>
<feature type="compositionally biased region" description="Polar residues" evidence="19">
    <location>
        <begin position="664"/>
        <end position="685"/>
    </location>
</feature>
<evidence type="ECO:0000256" key="7">
    <source>
        <dbReference type="ARBA" id="ARBA00022723"/>
    </source>
</evidence>
<dbReference type="SMART" id="SM00343">
    <property type="entry name" value="ZnF_C2HC"/>
    <property type="match status" value="2"/>
</dbReference>
<evidence type="ECO:0000256" key="19">
    <source>
        <dbReference type="SAM" id="MobiDB-lite"/>
    </source>
</evidence>
<dbReference type="Pfam" id="PF02337">
    <property type="entry name" value="Gag_p10"/>
    <property type="match status" value="1"/>
</dbReference>
<dbReference type="Proteomes" id="UP000028761">
    <property type="component" value="Chromosome 2"/>
</dbReference>
<dbReference type="InterPro" id="IPR045345">
    <property type="entry name" value="Gag_p24_C"/>
</dbReference>
<keyword evidence="6" id="KW-0540">Nuclease</keyword>
<dbReference type="Gene3D" id="1.10.150.490">
    <property type="entry name" value="Retroviral GAG p10 protein"/>
    <property type="match status" value="1"/>
</dbReference>
<dbReference type="Pfam" id="PF00607">
    <property type="entry name" value="Gag_p24"/>
    <property type="match status" value="1"/>
</dbReference>
<evidence type="ECO:0000256" key="14">
    <source>
        <dbReference type="ARBA" id="ARBA00023125"/>
    </source>
</evidence>
<dbReference type="GO" id="GO:0005886">
    <property type="term" value="C:plasma membrane"/>
    <property type="evidence" value="ECO:0007669"/>
    <property type="project" value="UniProtKB-SubCell"/>
</dbReference>
<dbReference type="SUPFAM" id="SSF47943">
    <property type="entry name" value="Retrovirus capsid protein, N-terminal core domain"/>
    <property type="match status" value="1"/>
</dbReference>
<dbReference type="PANTHER" id="PTHR40389:SF2">
    <property type="entry name" value="ENDOGENOUS RETROVIRUS GROUP K MEMBER 24 GAG POLYPROTEIN-RELATED"/>
    <property type="match status" value="1"/>
</dbReference>
<dbReference type="PROSITE" id="PS51027">
    <property type="entry name" value="INTEGRASE_DBD"/>
    <property type="match status" value="1"/>
</dbReference>
<dbReference type="InterPro" id="IPR008919">
    <property type="entry name" value="Retrov_capsid_N"/>
</dbReference>
<evidence type="ECO:0000256" key="8">
    <source>
        <dbReference type="ARBA" id="ARBA00022737"/>
    </source>
</evidence>
<keyword evidence="4" id="KW-0548">Nucleotidyltransferase</keyword>
<evidence type="ECO:0000256" key="17">
    <source>
        <dbReference type="PROSITE-ProRule" id="PRU00047"/>
    </source>
</evidence>
<feature type="DNA-binding region" description="Integrase-type" evidence="18">
    <location>
        <begin position="711"/>
        <end position="759"/>
    </location>
</feature>
<dbReference type="Ensembl" id="ENSPANT00000068714.1">
    <property type="protein sequence ID" value="ENSPANP00000058180.1"/>
    <property type="gene ID" value="ENSPANG00000050186.1"/>
</dbReference>
<reference evidence="22 23" key="1">
    <citation type="submission" date="2012-03" db="EMBL/GenBank/DDBJ databases">
        <title>Whole Genome Assembly of Papio anubis.</title>
        <authorList>
            <person name="Liu Y.L."/>
            <person name="Abraham K.A."/>
            <person name="Akbar H.A."/>
            <person name="Ali S.A."/>
            <person name="Anosike U.A."/>
            <person name="Aqrawi P.A."/>
            <person name="Arias F.A."/>
            <person name="Attaway T.A."/>
            <person name="Awwad R.A."/>
            <person name="Babu C.B."/>
            <person name="Bandaranaike D.B."/>
            <person name="Battles P.B."/>
            <person name="Bell A.B."/>
            <person name="Beltran B.B."/>
            <person name="Berhane-Mersha D.B."/>
            <person name="Bess C.B."/>
            <person name="Bickham C.B."/>
            <person name="Bolden T.B."/>
            <person name="Carter K.C."/>
            <person name="Chau D.C."/>
            <person name="Chavez A.C."/>
            <person name="Clerc-Blankenburg K.C."/>
            <person name="Coyle M.C."/>
            <person name="Dao M.D."/>
            <person name="Davila M.L.D."/>
            <person name="Davy-Carroll L.D."/>
            <person name="Denson S.D."/>
            <person name="Dinh H.D."/>
            <person name="Fernandez S.F."/>
            <person name="Fernando P.F."/>
            <person name="Forbes L.F."/>
            <person name="Francis C.F."/>
            <person name="Francisco L.F."/>
            <person name="Fu Q.F."/>
            <person name="Garcia-Iii R.G."/>
            <person name="Garrett T.G."/>
            <person name="Gross S.G."/>
            <person name="Gubbala S.G."/>
            <person name="Hirani K.H."/>
            <person name="Hogues M.H."/>
            <person name="Hollins B.H."/>
            <person name="Jackson L.J."/>
            <person name="Javaid M.J."/>
            <person name="Jhangiani S.J."/>
            <person name="Johnson A.J."/>
            <person name="Johnson B.J."/>
            <person name="Jones J.J."/>
            <person name="Joshi V.J."/>
            <person name="Kalu J.K."/>
            <person name="Khan N.K."/>
            <person name="Korchina V.K."/>
            <person name="Kovar C.K."/>
            <person name="Lago L.L."/>
            <person name="Lara F.L."/>
            <person name="Le T.-K.L."/>
            <person name="Lee S.L."/>
            <person name="Legall-Iii F.L."/>
            <person name="Lemon S.L."/>
            <person name="Liu J.L."/>
            <person name="Liu Y.-S.L."/>
            <person name="Liyanage D.L."/>
            <person name="Lopez J.L."/>
            <person name="Lorensuhewa L.L."/>
            <person name="Mata R.M."/>
            <person name="Mathew T.M."/>
            <person name="Mercado C.M."/>
            <person name="Mercado I.M."/>
            <person name="Morales K.M."/>
            <person name="Morgan M.M."/>
            <person name="Munidasa M.M."/>
            <person name="Ngo D.N."/>
            <person name="Nguyen L.N."/>
            <person name="Nguyen T.N."/>
            <person name="Nguyen N.N."/>
            <person name="Obregon M.O."/>
            <person name="Okwuonu G.O."/>
            <person name="Ongeri F.O."/>
            <person name="Onwere C.O."/>
            <person name="Osifeso I.O."/>
            <person name="Parra A.P."/>
            <person name="Patil S.P."/>
            <person name="Perez A.P."/>
            <person name="Perez Y.P."/>
            <person name="Pham C.P."/>
            <person name="Pu L.-L.P."/>
            <person name="Puazo M.P."/>
            <person name="Quiroz J.Q."/>
            <person name="Rouhana J.R."/>
            <person name="Ruiz M.R."/>
            <person name="Ruiz S.-J.R."/>
            <person name="Saada N.S."/>
            <person name="Santibanez J.S."/>
            <person name="Scheel M.S."/>
            <person name="Schneider B.S."/>
            <person name="Simmons D.S."/>
            <person name="Sisson I.S."/>
            <person name="Tang L.-Y.T."/>
            <person name="Thornton R.T."/>
            <person name="Tisius J.T."/>
            <person name="Toledanes G.T."/>
            <person name="Trejos Z.T."/>
            <person name="Usmani K.U."/>
            <person name="Varghese R.V."/>
            <person name="Vattathil S.V."/>
            <person name="Vee V.V."/>
            <person name="Walker D.W."/>
            <person name="Weissenberger G.W."/>
            <person name="White C.W."/>
            <person name="Williams A.W."/>
            <person name="Woodworth J.W."/>
            <person name="Wright R.W."/>
            <person name="Zhu Y.Z."/>
            <person name="Han Y.H."/>
            <person name="Newsham I.N."/>
            <person name="Nazareth L.N."/>
            <person name="Worley K.W."/>
            <person name="Muzny D.M."/>
            <person name="Rogers J.R."/>
            <person name="Gibbs R.G."/>
        </authorList>
    </citation>
    <scope>NUCLEOTIDE SEQUENCE [LARGE SCALE GENOMIC DNA]</scope>
</reference>
<keyword evidence="14" id="KW-0238">DNA-binding</keyword>
<feature type="domain" description="CCHC-type" evidence="20">
    <location>
        <begin position="573"/>
        <end position="587"/>
    </location>
</feature>
<dbReference type="Ensembl" id="ENSPANT00000070225.1">
    <property type="protein sequence ID" value="ENSPANP00000055651.1"/>
    <property type="gene ID" value="ENSPANG00000046237.1"/>
</dbReference>
<dbReference type="Pfam" id="PF14787">
    <property type="entry name" value="zf-CCHC_5"/>
    <property type="match status" value="1"/>
</dbReference>
<dbReference type="InterPro" id="IPR003322">
    <property type="entry name" value="B_retro_matrix"/>
</dbReference>
<dbReference type="GO" id="GO:0016787">
    <property type="term" value="F:hydrolase activity"/>
    <property type="evidence" value="ECO:0007669"/>
    <property type="project" value="UniProtKB-KW"/>
</dbReference>
<keyword evidence="9" id="KW-0255">Endonuclease</keyword>
<dbReference type="GO" id="GO:0003677">
    <property type="term" value="F:DNA binding"/>
    <property type="evidence" value="ECO:0007669"/>
    <property type="project" value="UniProtKB-KW"/>
</dbReference>
<evidence type="ECO:0008006" key="24">
    <source>
        <dbReference type="Google" id="ProtNLM"/>
    </source>
</evidence>
<dbReference type="Pfam" id="PF00098">
    <property type="entry name" value="zf-CCHC"/>
    <property type="match status" value="1"/>
</dbReference>
<dbReference type="InterPro" id="IPR001037">
    <property type="entry name" value="Integrase_C_retrovir"/>
</dbReference>
<keyword evidence="11" id="KW-0378">Hydrolase</keyword>
<dbReference type="PROSITE" id="PS50158">
    <property type="entry name" value="ZF_CCHC"/>
    <property type="match status" value="1"/>
</dbReference>
<evidence type="ECO:0000313" key="22">
    <source>
        <dbReference type="Ensembl" id="ENSPANP00000055651.1"/>
    </source>
</evidence>
<accession>A0A8I5N576</accession>
<dbReference type="InterPro" id="IPR001878">
    <property type="entry name" value="Znf_CCHC"/>
</dbReference>
<keyword evidence="3" id="KW-0808">Transferase</keyword>
<feature type="domain" description="Integrase-type" evidence="21">
    <location>
        <begin position="711"/>
        <end position="759"/>
    </location>
</feature>
<dbReference type="SUPFAM" id="SSF50122">
    <property type="entry name" value="DNA-binding domain of retroviral integrase"/>
    <property type="match status" value="1"/>
</dbReference>
<dbReference type="SUPFAM" id="SSF47353">
    <property type="entry name" value="Retrovirus capsid dimerization domain-like"/>
    <property type="match status" value="1"/>
</dbReference>
<evidence type="ECO:0000256" key="16">
    <source>
        <dbReference type="ARBA" id="ARBA00024963"/>
    </source>
</evidence>
<keyword evidence="5" id="KW-0449">Lipoprotein</keyword>
<dbReference type="GO" id="GO:0008270">
    <property type="term" value="F:zinc ion binding"/>
    <property type="evidence" value="ECO:0007669"/>
    <property type="project" value="UniProtKB-KW"/>
</dbReference>
<evidence type="ECO:0000256" key="15">
    <source>
        <dbReference type="ARBA" id="ARBA00023136"/>
    </source>
</evidence>
<dbReference type="GO" id="GO:0015074">
    <property type="term" value="P:DNA integration"/>
    <property type="evidence" value="ECO:0007669"/>
    <property type="project" value="UniProtKB-KW"/>
</dbReference>
<keyword evidence="10 17" id="KW-0863">Zinc-finger</keyword>
<feature type="region of interest" description="Disordered" evidence="19">
    <location>
        <begin position="765"/>
        <end position="817"/>
    </location>
</feature>
<evidence type="ECO:0000256" key="13">
    <source>
        <dbReference type="ARBA" id="ARBA00022908"/>
    </source>
</evidence>
<dbReference type="Pfam" id="PF00552">
    <property type="entry name" value="IN_DBD_C"/>
    <property type="match status" value="1"/>
</dbReference>
<evidence type="ECO:0000256" key="11">
    <source>
        <dbReference type="ARBA" id="ARBA00022801"/>
    </source>
</evidence>
<evidence type="ECO:0000256" key="9">
    <source>
        <dbReference type="ARBA" id="ARBA00022759"/>
    </source>
</evidence>
<dbReference type="GO" id="GO:0005198">
    <property type="term" value="F:structural molecule activity"/>
    <property type="evidence" value="ECO:0007669"/>
    <property type="project" value="InterPro"/>
</dbReference>
<dbReference type="GO" id="GO:0004519">
    <property type="term" value="F:endonuclease activity"/>
    <property type="evidence" value="ECO:0007669"/>
    <property type="project" value="UniProtKB-KW"/>
</dbReference>
<sequence length="817" mass="91246">MGQTKSKYASYRSFIKILLKRGGVKVSTKNLITLFQTIEQFCPWFPEQGTLDLKDWEKIGKELKQASREGKIIPLTVWNDWVIIKVALEPLQTEEDSVPISDVPKSCAVDCEKEAGIESRKGKESSHCECVSEPAMARSTQNVDNNQLQEVVYPETLKLEKKNPELAEPSESKPRWPTALPAAQMPVTLQPQMQVKQVQTPKENQIEKDRVSVMAMPIQIQCPEYQPVENKTQPPVAYQYWPPAELQYQQPPENPYGQPGTFPVPQGRVPYPQPPTMRLNPTAPPSTQGSALHKIIDEARKQRDIEAWQFPVILEARPPGEGAQEGELPVAEARYKSFSIKMLKEMKEGVKQYGPNSPYMRTLLDSIAHGHRLIPYDWEILAKSSLSPSQFLQFKTWWIDGAQVQVRKNRTANPPINIDADQLLGIGQNWSTVDQQVIMPNEAIEQIRAICLRAWEKIQDPGTACSSFNTIRQGSKEPYPDFVARLQDAAQKSITDENARKVIVELMAYENANPDCQSAIKPLKGRVPAGSDVISEYVKACDGIGGAMHKAMLMAQAITGVALGGQVRTFGGRCYNCGQIGHLKKNCLVSNKQNVTTQATTRTDKEPPGLCPRCKKGKHWGDQCRSKFDKNGQPLSGNERRGQPQAPQQTGAFQIQPFVPQGFQEQQPPLSQVSQGISQLSQYSNYPPPQAAVQQLIQHLTGKKNSPHEGKLIWWKDNKNKTWEIGKVITWGRGFACVSPGENQLPVWIPTKHLKFYNEPIGDAKKSASTETETPQSSTIDSHDEPRDDIRRTDEVTTHQEGGAADLGTVKEADTVS</sequence>
<dbReference type="OMA" id="HHEQISY"/>
<dbReference type="AlphaFoldDB" id="A0A8I5N576"/>
<evidence type="ECO:0000256" key="5">
    <source>
        <dbReference type="ARBA" id="ARBA00022707"/>
    </source>
</evidence>
<dbReference type="SUPFAM" id="SSF47836">
    <property type="entry name" value="Retroviral matrix proteins"/>
    <property type="match status" value="1"/>
</dbReference>
<comment type="subcellular location">
    <subcellularLocation>
        <location evidence="1">Cell membrane</location>
    </subcellularLocation>
</comment>
<dbReference type="Gene3D" id="1.10.375.10">
    <property type="entry name" value="Human Immunodeficiency Virus Type 1 Capsid Protein"/>
    <property type="match status" value="1"/>
</dbReference>
<evidence type="ECO:0000256" key="4">
    <source>
        <dbReference type="ARBA" id="ARBA00022695"/>
    </source>
</evidence>
<comment type="function">
    <text evidence="16">The products of the Gag polyproteins of infectious retroviruses perform highly complex orchestrated tasks during the assembly, budding, maturation, and infection stages of the viral replication cycle. During viral assembly, the proteins form membrane associations and self-associations that ultimately result in budding of an immature virion from the infected cell. Gag precursors also function during viral assembly to selectively bind and package two plus strands of genomic RNA. Endogenous Gag proteins may have kept, lost or modified their original function during evolution.</text>
</comment>
<evidence type="ECO:0000259" key="21">
    <source>
        <dbReference type="PROSITE" id="PS51027"/>
    </source>
</evidence>
<feature type="compositionally biased region" description="Basic and acidic residues" evidence="19">
    <location>
        <begin position="781"/>
        <end position="798"/>
    </location>
</feature>
<proteinExistence type="predicted"/>
<evidence type="ECO:0000256" key="10">
    <source>
        <dbReference type="ARBA" id="ARBA00022771"/>
    </source>
</evidence>
<feature type="compositionally biased region" description="Polar residues" evidence="19">
    <location>
        <begin position="769"/>
        <end position="780"/>
    </location>
</feature>
<evidence type="ECO:0000313" key="23">
    <source>
        <dbReference type="Proteomes" id="UP000028761"/>
    </source>
</evidence>
<dbReference type="PANTHER" id="PTHR40389">
    <property type="entry name" value="ENDOGENOUS RETROVIRUS GROUP K MEMBER 24 GAG POLYPROTEIN-RELATED"/>
    <property type="match status" value="1"/>
</dbReference>
<evidence type="ECO:0000256" key="2">
    <source>
        <dbReference type="ARBA" id="ARBA00022475"/>
    </source>
</evidence>
<dbReference type="InterPro" id="IPR038124">
    <property type="entry name" value="B_retro_matrix_sf"/>
</dbReference>
<evidence type="ECO:0000256" key="1">
    <source>
        <dbReference type="ARBA" id="ARBA00004236"/>
    </source>
</evidence>
<dbReference type="InterPro" id="IPR010999">
    <property type="entry name" value="Retrovr_matrix"/>
</dbReference>
<dbReference type="GO" id="GO:0016779">
    <property type="term" value="F:nucleotidyltransferase activity"/>
    <property type="evidence" value="ECO:0007669"/>
    <property type="project" value="UniProtKB-KW"/>
</dbReference>